<dbReference type="GO" id="GO:0000045">
    <property type="term" value="P:autophagosome assembly"/>
    <property type="evidence" value="ECO:0007669"/>
    <property type="project" value="UniProtKB-UniRule"/>
</dbReference>
<evidence type="ECO:0000256" key="3">
    <source>
        <dbReference type="ARBA" id="ARBA00022927"/>
    </source>
</evidence>
<sequence>MLRQPHPASDLIIIRAEDGETFHITTTLQDVQKQGSLKELLEKVTGVPQDSILSFLSDGQQIRDENLADFVHSEDQSIYVFNSEYLFLHADLDEAARELKLEARLESPIEPTAPLTSYLHAAHSHSTFISHVFTAISSQAFSLQVAYANLSAFVSSVSDTFDAFEAFALRELARQEELLRNHEVDLEIIGRVKIHPEFLRVAGRKAGSAGEGKSKTLGDYISNSKMKQVAEACAKLHDDLHQRFAQARDAVSMLRAETEEIHASLATPFAQDAEVCAARAQKSLERTEQVVSMVEYEPDKSVLWDELGDIDAGLRDDAVQIAAIKNLSTANVLRTLHDISHAQSTLATIPATLASLQDDFRANKGGFPHLARLHHMLYMYGATLVEIIRRKEFGRFFSERAHSLAELMAKLSTTERKRRQLYRSEVHGQLPFEVKGMDDSAPSLEISTKGLSDSPFNLERDDFLAFLDALNEMEMSIPVPSTTPDSQLSADADGVLHPVKDVKLALEKLIMKMDNLEGDFDKWAERSILSVSRMAASKRRSAHDESAYRDAIEQLRYVHEAKAEQDRVFQQERQALESEIEQLHEETKKVTQQQARADRLEAEMRSVHVRQESDARTMRDLGTRNADLLIEVARVKSERDRALGQAREQAQVIEALSADLAAAKKEREELEGKTADAARVVELVEEKAAVQSELEDARKRIAELEAQAAASRTENAEANRALKEATKEKDRLLKLQASEADRLLRDHIAETDGDRAVLEHQLAETKKMLEDSQLELKEALVNVDMVRADSAGLREELDRATHALGQSHMEDTGLRKQLNATKAALADSDKKVQELQNLVSEILEKTVAFRDTNARVLSSAQHSLNNASKATRSMAESAFVARSPPDGPSLRGIVEAGAAPPLPIDFTDPAAALNILSQFDLEAFSATVGKLGSTIRKWQKQCKDYRERAKGKISFRNFSKGDLALFLPTRNSVAKPWAAFNVSFPHYFLQATGNLAEQLKTREWVVARIISITEHVANQRDPSTNPFALGDGVKYYLCQVEDWTQNKEKEETKKRSQSSSRRQASSRAREGREQLNSRSTSPLSPASPRTETAGSTVVAVGVTHSPTKRQYGGNNATSNAGPSSLSRILAKAPSSDDHSDSDDYQPTPISPLADDGPPHHLYPTGTSPVRPPSTKSSASSHPSTAVATLPPFARSSSPSGSVRRAPATTALSNQSQPSALFPGLPSPPSPGDSAGEGMTSLLFNRRRAPSILTSSVQAPAASNPFATFATNWGMALGRRNKDDRAAGEDSSVAEILKRLDLDGK</sequence>
<feature type="compositionally biased region" description="Low complexity" evidence="8">
    <location>
        <begin position="1172"/>
        <end position="1188"/>
    </location>
</feature>
<evidence type="ECO:0000256" key="1">
    <source>
        <dbReference type="ARBA" id="ARBA00009729"/>
    </source>
</evidence>
<dbReference type="Pfam" id="PF10377">
    <property type="entry name" value="ATG11"/>
    <property type="match status" value="1"/>
</dbReference>
<dbReference type="EMBL" id="KL198120">
    <property type="protein sequence ID" value="KDQ06894.1"/>
    <property type="molecule type" value="Genomic_DNA"/>
</dbReference>
<evidence type="ECO:0000256" key="4">
    <source>
        <dbReference type="ARBA" id="ARBA00023006"/>
    </source>
</evidence>
<evidence type="ECO:0000256" key="2">
    <source>
        <dbReference type="ARBA" id="ARBA00022448"/>
    </source>
</evidence>
<evidence type="ECO:0000313" key="12">
    <source>
        <dbReference type="Proteomes" id="UP000027195"/>
    </source>
</evidence>
<reference evidence="12" key="1">
    <citation type="journal article" date="2014" name="Proc. Natl. Acad. Sci. U.S.A.">
        <title>Extensive sampling of basidiomycete genomes demonstrates inadequacy of the white-rot/brown-rot paradigm for wood decay fungi.</title>
        <authorList>
            <person name="Riley R."/>
            <person name="Salamov A.A."/>
            <person name="Brown D.W."/>
            <person name="Nagy L.G."/>
            <person name="Floudas D."/>
            <person name="Held B.W."/>
            <person name="Levasseur A."/>
            <person name="Lombard V."/>
            <person name="Morin E."/>
            <person name="Otillar R."/>
            <person name="Lindquist E.A."/>
            <person name="Sun H."/>
            <person name="LaButti K.M."/>
            <person name="Schmutz J."/>
            <person name="Jabbour D."/>
            <person name="Luo H."/>
            <person name="Baker S.E."/>
            <person name="Pisabarro A.G."/>
            <person name="Walton J.D."/>
            <person name="Blanchette R.A."/>
            <person name="Henrissat B."/>
            <person name="Martin F."/>
            <person name="Cullen D."/>
            <person name="Hibbett D.S."/>
            <person name="Grigoriev I.V."/>
        </authorList>
    </citation>
    <scope>NUCLEOTIDE SEQUENCE [LARGE SCALE GENOMIC DNA]</scope>
    <source>
        <strain evidence="12">FD-172 SS1</strain>
    </source>
</reference>
<evidence type="ECO:0000259" key="10">
    <source>
        <dbReference type="Pfam" id="PF10377"/>
    </source>
</evidence>
<feature type="compositionally biased region" description="Low complexity" evidence="8">
    <location>
        <begin position="1057"/>
        <end position="1066"/>
    </location>
</feature>
<evidence type="ECO:0000256" key="5">
    <source>
        <dbReference type="ARBA" id="ARBA00023054"/>
    </source>
</evidence>
<comment type="similarity">
    <text evidence="1 6">Belongs to the ATG11 family.</text>
</comment>
<dbReference type="InParanoid" id="A0A067LUW5"/>
<keyword evidence="12" id="KW-1185">Reference proteome</keyword>
<keyword evidence="3 6" id="KW-0653">Protein transport</keyword>
<evidence type="ECO:0000256" key="8">
    <source>
        <dbReference type="SAM" id="MobiDB-lite"/>
    </source>
</evidence>
<keyword evidence="4 6" id="KW-0072">Autophagy</keyword>
<evidence type="ECO:0000259" key="9">
    <source>
        <dbReference type="Pfam" id="PF04108"/>
    </source>
</evidence>
<dbReference type="PANTHER" id="PTHR13222">
    <property type="entry name" value="RB1-INDUCIBLE COILED-COIL"/>
    <property type="match status" value="1"/>
</dbReference>
<feature type="domain" description="Autophagy protein ATG17-like" evidence="9">
    <location>
        <begin position="116"/>
        <end position="426"/>
    </location>
</feature>
<feature type="coiled-coil region" evidence="7">
    <location>
        <begin position="566"/>
        <end position="603"/>
    </location>
</feature>
<name>A0A067LUW5_BOTB1</name>
<keyword evidence="5 7" id="KW-0175">Coiled coil</keyword>
<dbReference type="GO" id="GO:0060090">
    <property type="term" value="F:molecular adaptor activity"/>
    <property type="evidence" value="ECO:0007669"/>
    <property type="project" value="TreeGrafter"/>
</dbReference>
<evidence type="ECO:0000313" key="11">
    <source>
        <dbReference type="EMBL" id="KDQ06894.1"/>
    </source>
</evidence>
<dbReference type="GO" id="GO:0000422">
    <property type="term" value="P:autophagy of mitochondrion"/>
    <property type="evidence" value="ECO:0007669"/>
    <property type="project" value="TreeGrafter"/>
</dbReference>
<dbReference type="Proteomes" id="UP000027195">
    <property type="component" value="Unassembled WGS sequence"/>
</dbReference>
<dbReference type="STRING" id="930990.A0A067LUW5"/>
<dbReference type="GO" id="GO:0005774">
    <property type="term" value="C:vacuolar membrane"/>
    <property type="evidence" value="ECO:0007669"/>
    <property type="project" value="UniProtKB-SubCell"/>
</dbReference>
<feature type="compositionally biased region" description="Polar residues" evidence="8">
    <location>
        <begin position="1076"/>
        <end position="1089"/>
    </location>
</feature>
<feature type="region of interest" description="Disordered" evidence="8">
    <location>
        <begin position="1046"/>
        <end position="1238"/>
    </location>
</feature>
<dbReference type="GO" id="GO:0061709">
    <property type="term" value="P:reticulophagy"/>
    <property type="evidence" value="ECO:0007669"/>
    <property type="project" value="TreeGrafter"/>
</dbReference>
<dbReference type="GO" id="GO:0019901">
    <property type="term" value="F:protein kinase binding"/>
    <property type="evidence" value="ECO:0007669"/>
    <property type="project" value="TreeGrafter"/>
</dbReference>
<dbReference type="InterPro" id="IPR040040">
    <property type="entry name" value="ATG11"/>
</dbReference>
<dbReference type="GO" id="GO:0034727">
    <property type="term" value="P:piecemeal microautophagy of the nucleus"/>
    <property type="evidence" value="ECO:0007669"/>
    <property type="project" value="TreeGrafter"/>
</dbReference>
<dbReference type="OrthoDB" id="447953at2759"/>
<evidence type="ECO:0000256" key="7">
    <source>
        <dbReference type="SAM" id="Coils"/>
    </source>
</evidence>
<feature type="domain" description="Autophagy-related protein 11 C-terminal" evidence="10">
    <location>
        <begin position="931"/>
        <end position="1041"/>
    </location>
</feature>
<comment type="subunit">
    <text evidence="6">Homodimer.</text>
</comment>
<dbReference type="GO" id="GO:1903599">
    <property type="term" value="P:positive regulation of autophagy of mitochondrion"/>
    <property type="evidence" value="ECO:0007669"/>
    <property type="project" value="UniProtKB-UniRule"/>
</dbReference>
<dbReference type="GO" id="GO:0015031">
    <property type="term" value="P:protein transport"/>
    <property type="evidence" value="ECO:0007669"/>
    <property type="project" value="UniProtKB-KW"/>
</dbReference>
<comment type="subcellular location">
    <subcellularLocation>
        <location evidence="6">Preautophagosomal structure membrane</location>
        <topology evidence="6">Peripheral membrane protein</topology>
    </subcellularLocation>
    <subcellularLocation>
        <location evidence="6">Vacuole membrane</location>
        <topology evidence="6">Peripheral membrane protein</topology>
    </subcellularLocation>
    <text evidence="6">During pexophagy, accumulates in the vacuolar membrane region, where the peroxisomes contact the vacuole.</text>
</comment>
<dbReference type="InterPro" id="IPR045326">
    <property type="entry name" value="ATG17-like_dom"/>
</dbReference>
<keyword evidence="6" id="KW-0926">Vacuole</keyword>
<dbReference type="GO" id="GO:1990316">
    <property type="term" value="C:Atg1/ULK1 kinase complex"/>
    <property type="evidence" value="ECO:0007669"/>
    <property type="project" value="TreeGrafter"/>
</dbReference>
<protein>
    <recommendedName>
        <fullName evidence="6">Autophagy-related protein 11</fullName>
    </recommendedName>
</protein>
<keyword evidence="2 6" id="KW-0813">Transport</keyword>
<feature type="coiled-coil region" evidence="7">
    <location>
        <begin position="646"/>
        <end position="782"/>
    </location>
</feature>
<gene>
    <name evidence="11" type="ORF">BOTBODRAFT_192771</name>
</gene>
<feature type="coiled-coil region" evidence="7">
    <location>
        <begin position="818"/>
        <end position="845"/>
    </location>
</feature>
<organism evidence="11 12">
    <name type="scientific">Botryobasidium botryosum (strain FD-172 SS1)</name>
    <dbReference type="NCBI Taxonomy" id="930990"/>
    <lineage>
        <taxon>Eukaryota</taxon>
        <taxon>Fungi</taxon>
        <taxon>Dikarya</taxon>
        <taxon>Basidiomycota</taxon>
        <taxon>Agaricomycotina</taxon>
        <taxon>Agaricomycetes</taxon>
        <taxon>Cantharellales</taxon>
        <taxon>Botryobasidiaceae</taxon>
        <taxon>Botryobasidium</taxon>
    </lineage>
</organism>
<proteinExistence type="inferred from homology"/>
<keyword evidence="6" id="KW-0472">Membrane</keyword>
<dbReference type="GO" id="GO:0034517">
    <property type="term" value="P:ribophagy"/>
    <property type="evidence" value="ECO:0007669"/>
    <property type="project" value="TreeGrafter"/>
</dbReference>
<comment type="function">
    <text evidence="6">Involved in cytoplasm to vacuole transport (Cvt), pexophagy, mitophagy and nucleophagy. Recruits mitochondria for their selective degradation via autophagy (mitophagy) during starvation. Works as scaffold proteins that recruit ATG proteins to the pre-autophagosome (PAS), the site of vesicle/autophagosome formation. Required for the Cvt vesicles completion.</text>
</comment>
<feature type="coiled-coil region" evidence="7">
    <location>
        <begin position="499"/>
        <end position="526"/>
    </location>
</feature>
<feature type="compositionally biased region" description="Low complexity" evidence="8">
    <location>
        <begin position="1090"/>
        <end position="1103"/>
    </location>
</feature>
<dbReference type="HOGENOM" id="CLU_004046_0_0_1"/>
<feature type="compositionally biased region" description="Polar residues" evidence="8">
    <location>
        <begin position="1112"/>
        <end position="1126"/>
    </location>
</feature>
<evidence type="ECO:0000256" key="6">
    <source>
        <dbReference type="RuleBase" id="RU367075"/>
    </source>
</evidence>
<dbReference type="GO" id="GO:0034045">
    <property type="term" value="C:phagophore assembly site membrane"/>
    <property type="evidence" value="ECO:0007669"/>
    <property type="project" value="UniProtKB-SubCell"/>
</dbReference>
<accession>A0A067LUW5</accession>
<dbReference type="InterPro" id="IPR019460">
    <property type="entry name" value="Atg11_C"/>
</dbReference>
<dbReference type="PANTHER" id="PTHR13222:SF1">
    <property type="entry name" value="RB1-INDUCIBLE COILED-COIL PROTEIN 1"/>
    <property type="match status" value="1"/>
</dbReference>
<dbReference type="Pfam" id="PF04108">
    <property type="entry name" value="ATG17_like"/>
    <property type="match status" value="1"/>
</dbReference>